<dbReference type="AlphaFoldDB" id="A0AA39J6F0"/>
<protein>
    <submittedName>
        <fullName evidence="1">Uncharacterized protein</fullName>
    </submittedName>
</protein>
<proteinExistence type="predicted"/>
<comment type="caution">
    <text evidence="1">The sequence shown here is derived from an EMBL/GenBank/DDBJ whole genome shotgun (WGS) entry which is preliminary data.</text>
</comment>
<accession>A0AA39J6F0</accession>
<keyword evidence="2" id="KW-1185">Reference proteome</keyword>
<dbReference type="EMBL" id="JAUEPT010000061">
    <property type="protein sequence ID" value="KAK0435654.1"/>
    <property type="molecule type" value="Genomic_DNA"/>
</dbReference>
<dbReference type="Proteomes" id="UP001175226">
    <property type="component" value="Unassembled WGS sequence"/>
</dbReference>
<evidence type="ECO:0000313" key="1">
    <source>
        <dbReference type="EMBL" id="KAK0435654.1"/>
    </source>
</evidence>
<evidence type="ECO:0000313" key="2">
    <source>
        <dbReference type="Proteomes" id="UP001175226"/>
    </source>
</evidence>
<sequence length="193" mass="22824">MNITYTEQQSVLLDFPTTNSLSRFDEDVYSEAWDIAGHYSRLQECIEQNIQQHIEVYKGFYLKECPDLIIYLSQRPPPLTMSFTFDPDLFHYHRYNNIGDGSLSIIGVFSASSHHEYAIRLYYSKEQHLWLAECGPDFEQAVLTDVVLPFFEELYELYFAAWPEDQSADKEQRKIEIFSLYIMGLKQMWLYHG</sequence>
<gene>
    <name evidence="1" type="ORF">EV421DRAFT_1740114</name>
</gene>
<organism evidence="1 2">
    <name type="scientific">Armillaria borealis</name>
    <dbReference type="NCBI Taxonomy" id="47425"/>
    <lineage>
        <taxon>Eukaryota</taxon>
        <taxon>Fungi</taxon>
        <taxon>Dikarya</taxon>
        <taxon>Basidiomycota</taxon>
        <taxon>Agaricomycotina</taxon>
        <taxon>Agaricomycetes</taxon>
        <taxon>Agaricomycetidae</taxon>
        <taxon>Agaricales</taxon>
        <taxon>Marasmiineae</taxon>
        <taxon>Physalacriaceae</taxon>
        <taxon>Armillaria</taxon>
    </lineage>
</organism>
<reference evidence="1" key="1">
    <citation type="submission" date="2023-06" db="EMBL/GenBank/DDBJ databases">
        <authorList>
            <consortium name="Lawrence Berkeley National Laboratory"/>
            <person name="Ahrendt S."/>
            <person name="Sahu N."/>
            <person name="Indic B."/>
            <person name="Wong-Bajracharya J."/>
            <person name="Merenyi Z."/>
            <person name="Ke H.-M."/>
            <person name="Monk M."/>
            <person name="Kocsube S."/>
            <person name="Drula E."/>
            <person name="Lipzen A."/>
            <person name="Balint B."/>
            <person name="Henrissat B."/>
            <person name="Andreopoulos B."/>
            <person name="Martin F.M."/>
            <person name="Harder C.B."/>
            <person name="Rigling D."/>
            <person name="Ford K.L."/>
            <person name="Foster G.D."/>
            <person name="Pangilinan J."/>
            <person name="Papanicolaou A."/>
            <person name="Barry K."/>
            <person name="LaButti K."/>
            <person name="Viragh M."/>
            <person name="Koriabine M."/>
            <person name="Yan M."/>
            <person name="Riley R."/>
            <person name="Champramary S."/>
            <person name="Plett K.L."/>
            <person name="Tsai I.J."/>
            <person name="Slot J."/>
            <person name="Sipos G."/>
            <person name="Plett J."/>
            <person name="Nagy L.G."/>
            <person name="Grigoriev I.V."/>
        </authorList>
    </citation>
    <scope>NUCLEOTIDE SEQUENCE</scope>
    <source>
        <strain evidence="1">FPL87.14</strain>
    </source>
</reference>
<name>A0AA39J6F0_9AGAR</name>